<feature type="coiled-coil region" evidence="1">
    <location>
        <begin position="185"/>
        <end position="212"/>
    </location>
</feature>
<dbReference type="AlphaFoldDB" id="A0A0P4VKM0"/>
<name>A0A0P4VKM0_9HEMI</name>
<organism evidence="2">
    <name type="scientific">Rhodnius neglectus</name>
    <dbReference type="NCBI Taxonomy" id="72488"/>
    <lineage>
        <taxon>Eukaryota</taxon>
        <taxon>Metazoa</taxon>
        <taxon>Ecdysozoa</taxon>
        <taxon>Arthropoda</taxon>
        <taxon>Hexapoda</taxon>
        <taxon>Insecta</taxon>
        <taxon>Pterygota</taxon>
        <taxon>Neoptera</taxon>
        <taxon>Paraneoptera</taxon>
        <taxon>Hemiptera</taxon>
        <taxon>Heteroptera</taxon>
        <taxon>Panheteroptera</taxon>
        <taxon>Cimicomorpha</taxon>
        <taxon>Reduviidae</taxon>
        <taxon>Triatominae</taxon>
        <taxon>Rhodnius</taxon>
    </lineage>
</organism>
<keyword evidence="1" id="KW-0175">Coiled coil</keyword>
<proteinExistence type="evidence at transcript level"/>
<reference evidence="2" key="1">
    <citation type="journal article" date="2016" name="PLoS Negl. Trop. Dis.">
        <title>A Deep Insight into the Sialome of Rhodnius neglectus, a Vector of Chagas Disease.</title>
        <authorList>
            <person name="Santiago P.B."/>
            <person name="Assumpcao T.C."/>
            <person name="Araujo C.N."/>
            <person name="Bastos I.M."/>
            <person name="Neves D."/>
            <person name="Silva I.G."/>
            <person name="Charneau S."/>
            <person name="Queiroz R.M."/>
            <person name="Raiol T."/>
            <person name="Oliveira J.V."/>
            <person name="Sousa M.V."/>
            <person name="Calvo E."/>
            <person name="Ribeiro J.M."/>
            <person name="Santana J.M."/>
        </authorList>
    </citation>
    <scope>NUCLEOTIDE SEQUENCE</scope>
    <source>
        <tissue evidence="2">Salivary glands</tissue>
    </source>
</reference>
<dbReference type="EMBL" id="GDKW01001703">
    <property type="protein sequence ID" value="JAI54892.1"/>
    <property type="molecule type" value="mRNA"/>
</dbReference>
<accession>A0A0P4VKM0</accession>
<sequence>MANRSRFTRPRTKVYDCNYSLGEDYYRSALDGLDRKYGKLPAEKIEPPKRPVSVGDIESMLGSQREQTAAALAAVSEKEDDQLAATLQRIHKARTAFAPTPEENFETAFLNRREQVKKRFNEKIMDSVGLNGVLSEDDSSAASFRRRALKLVSQTEEASPKLTKWTALREPALETVDELAAKSRARVSRARLADIEAEMEELAERGAARERRLAGLRQLLDESDQADSLRLRKKITTTSITEKRIL</sequence>
<evidence type="ECO:0000313" key="2">
    <source>
        <dbReference type="EMBL" id="JAI54892.1"/>
    </source>
</evidence>
<evidence type="ECO:0000256" key="1">
    <source>
        <dbReference type="SAM" id="Coils"/>
    </source>
</evidence>
<protein>
    <submittedName>
        <fullName evidence="2">Uncharacterized protein</fullName>
    </submittedName>
</protein>